<keyword evidence="2" id="KW-1185">Reference proteome</keyword>
<accession>A0ACD5ZEZ6</accession>
<reference evidence="1" key="2">
    <citation type="submission" date="2025-09" db="UniProtKB">
        <authorList>
            <consortium name="EnsemblPlants"/>
        </authorList>
    </citation>
    <scope>IDENTIFICATION</scope>
</reference>
<evidence type="ECO:0000313" key="2">
    <source>
        <dbReference type="Proteomes" id="UP001732700"/>
    </source>
</evidence>
<dbReference type="Proteomes" id="UP001732700">
    <property type="component" value="Chromosome 6D"/>
</dbReference>
<reference evidence="1" key="1">
    <citation type="submission" date="2021-05" db="EMBL/GenBank/DDBJ databases">
        <authorList>
            <person name="Scholz U."/>
            <person name="Mascher M."/>
            <person name="Fiebig A."/>
        </authorList>
    </citation>
    <scope>NUCLEOTIDE SEQUENCE [LARGE SCALE GENOMIC DNA]</scope>
</reference>
<proteinExistence type="predicted"/>
<sequence>MRKAKRGGDHLTRGFPKSTSTSKDESLVSGFFRGRGDSDQGVWSGLSDRSILHLSKSVASIALYNGDTILFSCSGIAMERRRGCNLTRFLTSASLVRAVNGTNKDHDDLKIEVRPEGNEVYMGVLDEFDLDCNFVVVNVHAFLDVQVGSFEYALQILPHGDPLVLVGCGVSGEIIAKNIEFDRFFNCF</sequence>
<dbReference type="EnsemblPlants" id="AVESA.00010b.r2.6DG1152290.1">
    <property type="protein sequence ID" value="AVESA.00010b.r2.6DG1152290.1.CDS"/>
    <property type="gene ID" value="AVESA.00010b.r2.6DG1152290"/>
</dbReference>
<name>A0ACD5ZEZ6_AVESA</name>
<protein>
    <submittedName>
        <fullName evidence="1">Uncharacterized protein</fullName>
    </submittedName>
</protein>
<organism evidence="1 2">
    <name type="scientific">Avena sativa</name>
    <name type="common">Oat</name>
    <dbReference type="NCBI Taxonomy" id="4498"/>
    <lineage>
        <taxon>Eukaryota</taxon>
        <taxon>Viridiplantae</taxon>
        <taxon>Streptophyta</taxon>
        <taxon>Embryophyta</taxon>
        <taxon>Tracheophyta</taxon>
        <taxon>Spermatophyta</taxon>
        <taxon>Magnoliopsida</taxon>
        <taxon>Liliopsida</taxon>
        <taxon>Poales</taxon>
        <taxon>Poaceae</taxon>
        <taxon>BOP clade</taxon>
        <taxon>Pooideae</taxon>
        <taxon>Poodae</taxon>
        <taxon>Poeae</taxon>
        <taxon>Poeae Chloroplast Group 1 (Aveneae type)</taxon>
        <taxon>Aveninae</taxon>
        <taxon>Avena</taxon>
    </lineage>
</organism>
<evidence type="ECO:0000313" key="1">
    <source>
        <dbReference type="EnsemblPlants" id="AVESA.00010b.r2.6DG1152290.1.CDS"/>
    </source>
</evidence>